<keyword evidence="7" id="KW-0630">Potassium</keyword>
<feature type="domain" description="Calcium-activated potassium channel BK alpha subunit" evidence="15">
    <location>
        <begin position="595"/>
        <end position="684"/>
    </location>
</feature>
<feature type="transmembrane region" description="Helical" evidence="13">
    <location>
        <begin position="412"/>
        <end position="429"/>
    </location>
</feature>
<feature type="compositionally biased region" description="Acidic residues" evidence="12">
    <location>
        <begin position="33"/>
        <end position="43"/>
    </location>
</feature>
<feature type="compositionally biased region" description="Basic and acidic residues" evidence="12">
    <location>
        <begin position="876"/>
        <end position="898"/>
    </location>
</feature>
<dbReference type="GO" id="GO:0034702">
    <property type="term" value="C:monoatomic ion channel complex"/>
    <property type="evidence" value="ECO:0007669"/>
    <property type="project" value="UniProtKB-KW"/>
</dbReference>
<feature type="transmembrane region" description="Helical" evidence="13">
    <location>
        <begin position="252"/>
        <end position="271"/>
    </location>
</feature>
<comment type="caution">
    <text evidence="18">The sequence shown here is derived from an EMBL/GenBank/DDBJ whole genome shotgun (WGS) entry which is preliminary data.</text>
</comment>
<keyword evidence="3" id="KW-0633">Potassium transport</keyword>
<feature type="region of interest" description="Disordered" evidence="12">
    <location>
        <begin position="66"/>
        <end position="92"/>
    </location>
</feature>
<feature type="transmembrane region" description="Helical" evidence="13">
    <location>
        <begin position="280"/>
        <end position="302"/>
    </location>
</feature>
<dbReference type="PANTHER" id="PTHR10027:SF10">
    <property type="entry name" value="SLOWPOKE 2, ISOFORM D"/>
    <property type="match status" value="1"/>
</dbReference>
<evidence type="ECO:0000256" key="13">
    <source>
        <dbReference type="SAM" id="Phobius"/>
    </source>
</evidence>
<feature type="domain" description="RCK N-terminal" evidence="17">
    <location>
        <begin position="453"/>
        <end position="573"/>
    </location>
</feature>
<evidence type="ECO:0000256" key="6">
    <source>
        <dbReference type="ARBA" id="ARBA00022882"/>
    </source>
</evidence>
<feature type="domain" description="Ion transport" evidence="14">
    <location>
        <begin position="232"/>
        <end position="425"/>
    </location>
</feature>
<dbReference type="Proteomes" id="UP000822688">
    <property type="component" value="Chromosome 3"/>
</dbReference>
<feature type="region of interest" description="Disordered" evidence="12">
    <location>
        <begin position="840"/>
        <end position="906"/>
    </location>
</feature>
<feature type="transmembrane region" description="Helical" evidence="13">
    <location>
        <begin position="381"/>
        <end position="400"/>
    </location>
</feature>
<keyword evidence="4 13" id="KW-0812">Transmembrane</keyword>
<feature type="domain" description="RCK N-terminal" evidence="17">
    <location>
        <begin position="962"/>
        <end position="1065"/>
    </location>
</feature>
<gene>
    <name evidence="18" type="ORF">KC19_3G200900</name>
</gene>
<dbReference type="PRINTS" id="PR01449">
    <property type="entry name" value="BKCHANNELA"/>
</dbReference>
<evidence type="ECO:0000256" key="3">
    <source>
        <dbReference type="ARBA" id="ARBA00022538"/>
    </source>
</evidence>
<dbReference type="InterPro" id="IPR027359">
    <property type="entry name" value="Volt_channel_dom_sf"/>
</dbReference>
<evidence type="ECO:0000256" key="9">
    <source>
        <dbReference type="ARBA" id="ARBA00023065"/>
    </source>
</evidence>
<evidence type="ECO:0000259" key="15">
    <source>
        <dbReference type="Pfam" id="PF03493"/>
    </source>
</evidence>
<dbReference type="InterPro" id="IPR003148">
    <property type="entry name" value="RCK_N"/>
</dbReference>
<dbReference type="PANTHER" id="PTHR10027">
    <property type="entry name" value="CALCIUM-ACTIVATED POTASSIUM CHANNEL ALPHA CHAIN"/>
    <property type="match status" value="1"/>
</dbReference>
<evidence type="ECO:0000256" key="2">
    <source>
        <dbReference type="ARBA" id="ARBA00022448"/>
    </source>
</evidence>
<keyword evidence="2" id="KW-0813">Transport</keyword>
<proteinExistence type="predicted"/>
<evidence type="ECO:0000259" key="16">
    <source>
        <dbReference type="Pfam" id="PF21014"/>
    </source>
</evidence>
<keyword evidence="5" id="KW-0631">Potassium channel</keyword>
<evidence type="ECO:0000313" key="18">
    <source>
        <dbReference type="EMBL" id="KAG0584300.1"/>
    </source>
</evidence>
<dbReference type="Gene3D" id="1.20.120.350">
    <property type="entry name" value="Voltage-gated potassium channels. Chain C"/>
    <property type="match status" value="1"/>
</dbReference>
<evidence type="ECO:0000256" key="4">
    <source>
        <dbReference type="ARBA" id="ARBA00022692"/>
    </source>
</evidence>
<keyword evidence="19" id="KW-1185">Reference proteome</keyword>
<dbReference type="EMBL" id="CM026423">
    <property type="protein sequence ID" value="KAG0584300.1"/>
    <property type="molecule type" value="Genomic_DNA"/>
</dbReference>
<dbReference type="AlphaFoldDB" id="A0A8T0IKJ0"/>
<evidence type="ECO:0000256" key="10">
    <source>
        <dbReference type="ARBA" id="ARBA00023136"/>
    </source>
</evidence>
<evidence type="ECO:0000256" key="7">
    <source>
        <dbReference type="ARBA" id="ARBA00022958"/>
    </source>
</evidence>
<dbReference type="InterPro" id="IPR047871">
    <property type="entry name" value="K_chnl_Slo-like"/>
</dbReference>
<accession>A0A8T0IKJ0</accession>
<keyword evidence="6" id="KW-0851">Voltage-gated channel</keyword>
<feature type="transmembrane region" description="Helical" evidence="13">
    <location>
        <begin position="308"/>
        <end position="328"/>
    </location>
</feature>
<evidence type="ECO:0000313" key="19">
    <source>
        <dbReference type="Proteomes" id="UP000822688"/>
    </source>
</evidence>
<evidence type="ECO:0000256" key="5">
    <source>
        <dbReference type="ARBA" id="ARBA00022826"/>
    </source>
</evidence>
<feature type="region of interest" description="Disordered" evidence="12">
    <location>
        <begin position="1"/>
        <end position="43"/>
    </location>
</feature>
<dbReference type="Gene3D" id="1.10.287.70">
    <property type="match status" value="1"/>
</dbReference>
<dbReference type="Gene3D" id="3.40.50.720">
    <property type="entry name" value="NAD(P)-binding Rossmann-like Domain"/>
    <property type="match status" value="2"/>
</dbReference>
<keyword evidence="9" id="KW-0406">Ion transport</keyword>
<dbReference type="Pfam" id="PF21014">
    <property type="entry name" value="Slowpoke_C"/>
    <property type="match status" value="1"/>
</dbReference>
<protein>
    <submittedName>
        <fullName evidence="18">Uncharacterized protein</fullName>
    </submittedName>
</protein>
<dbReference type="InterPro" id="IPR003929">
    <property type="entry name" value="K_chnl_BK_asu"/>
</dbReference>
<feature type="transmembrane region" description="Helical" evidence="13">
    <location>
        <begin position="340"/>
        <end position="361"/>
    </location>
</feature>
<dbReference type="Pfam" id="PF03493">
    <property type="entry name" value="BK_channel_a"/>
    <property type="match status" value="1"/>
</dbReference>
<dbReference type="PRINTS" id="PR00169">
    <property type="entry name" value="KCHANNEL"/>
</dbReference>
<dbReference type="Pfam" id="PF00520">
    <property type="entry name" value="Ion_trans"/>
    <property type="match status" value="1"/>
</dbReference>
<evidence type="ECO:0000259" key="17">
    <source>
        <dbReference type="Pfam" id="PF22614"/>
    </source>
</evidence>
<dbReference type="InterPro" id="IPR005821">
    <property type="entry name" value="Ion_trans_dom"/>
</dbReference>
<reference evidence="18" key="1">
    <citation type="submission" date="2020-06" db="EMBL/GenBank/DDBJ databases">
        <title>WGS assembly of Ceratodon purpureus strain R40.</title>
        <authorList>
            <person name="Carey S.B."/>
            <person name="Jenkins J."/>
            <person name="Shu S."/>
            <person name="Lovell J.T."/>
            <person name="Sreedasyam A."/>
            <person name="Maumus F."/>
            <person name="Tiley G.P."/>
            <person name="Fernandez-Pozo N."/>
            <person name="Barry K."/>
            <person name="Chen C."/>
            <person name="Wang M."/>
            <person name="Lipzen A."/>
            <person name="Daum C."/>
            <person name="Saski C.A."/>
            <person name="Payton A.C."/>
            <person name="Mcbreen J.C."/>
            <person name="Conrad R.E."/>
            <person name="Kollar L.M."/>
            <person name="Olsson S."/>
            <person name="Huttunen S."/>
            <person name="Landis J.B."/>
            <person name="Wickett N.J."/>
            <person name="Johnson M.G."/>
            <person name="Rensing S.A."/>
            <person name="Grimwood J."/>
            <person name="Schmutz J."/>
            <person name="Mcdaniel S.F."/>
        </authorList>
    </citation>
    <scope>NUCLEOTIDE SEQUENCE</scope>
    <source>
        <strain evidence="18">R40</strain>
    </source>
</reference>
<feature type="domain" description="Ca2+-activated K+ channel Slowpoke-like C-terminal" evidence="16">
    <location>
        <begin position="1199"/>
        <end position="1258"/>
    </location>
</feature>
<dbReference type="Pfam" id="PF22614">
    <property type="entry name" value="Slo-like_RCK"/>
    <property type="match status" value="2"/>
</dbReference>
<organism evidence="18 19">
    <name type="scientific">Ceratodon purpureus</name>
    <name type="common">Fire moss</name>
    <name type="synonym">Dicranum purpureum</name>
    <dbReference type="NCBI Taxonomy" id="3225"/>
    <lineage>
        <taxon>Eukaryota</taxon>
        <taxon>Viridiplantae</taxon>
        <taxon>Streptophyta</taxon>
        <taxon>Embryophyta</taxon>
        <taxon>Bryophyta</taxon>
        <taxon>Bryophytina</taxon>
        <taxon>Bryopsida</taxon>
        <taxon>Dicranidae</taxon>
        <taxon>Pseudoditrichales</taxon>
        <taxon>Ditrichaceae</taxon>
        <taxon>Ceratodon</taxon>
    </lineage>
</organism>
<evidence type="ECO:0000256" key="12">
    <source>
        <dbReference type="SAM" id="MobiDB-lite"/>
    </source>
</evidence>
<dbReference type="GO" id="GO:0005267">
    <property type="term" value="F:potassium channel activity"/>
    <property type="evidence" value="ECO:0007669"/>
    <property type="project" value="UniProtKB-KW"/>
</dbReference>
<feature type="transmembrane region" description="Helical" evidence="13">
    <location>
        <begin position="222"/>
        <end position="240"/>
    </location>
</feature>
<sequence length="1259" mass="141720">MRWNGKAAQLDSIMEGDGGRARREAHGSVSQEGEGEEEDEEGAEILKSLYLERFSEMAPRMTVFQRRNASSRPHQGRLSGRRRTMNRPVSSDPLEISVPSVYEFTDQAHSPYQRRLRISAGGQCTPMHEDGESSSEGGVEVEQVLYDEARSTSGRMKFGIAKFGLADLMHEMFLWLIKQSKGKDIKASKGVLAMYHDLFLYGEVPFTIKVRTALRAWPIRPILIWMEFFAAVMSVTIYIICSYQTDTSHREPWQRLTEIACGLFFVIDYILNVYSAPVRLYYIFSFRGVIDLVCCVPIALYWSPVDNGAAAILLFFRVLRIMPFIAHVGGLTGGAIQEQIFILAMYTFGVVFIAAGILQWVDNKATKPSVKEALGCSPDGCLSFFDSLWFMIVTMSTVGYGDITPKSNWGRAVVLCVIISALVILPPQINRILGLASRRPYGGVFEVRKVVGSRFIIVSGNLSYRTVQDFLAEFYHPAHDKDMWAFPVRVVIMAPFKPSFELKTLLMHYKDRVEFIQGTPVKDSDLDRVSAKVASAVYLLADAQAKDPEAEDAAQIVRTLTVHRHCGSKVRVIVELLQPERAAGAIWDDTEHGIEIICLDQIRFKLLARSCHIRGLSTFLVNLFRSGIDISKPLKGHWMMKYMHGLHQEVFPVILPEFFFNEHLTFEQAAELVYRKFNIVLFGLDIAREELGDDHDEVFRDVLLYPKGRIITSSDVGLVIAKNLQAAEEISKLDLIMHPPCSGLRKLCCSPCIQFGLTKAPRPEELRELLHIVREGNSPDVGSNDTLQFSYEHKIAIIEEEKEASDLDGSVSKVEARKIDTATSRHHGLTSHSCLVKGDKDGSLHGKHRKQGIVSQVSIGKSDLKEMAKPHVKPAPRKELKPLEIPDSPRDSNHRSHFPDATTPDTPRKVVISLEEAIDMAMCWPPLHQNDKPDPAILERRAGEIAENLQHRTMNVVVKLQTPHVLVCIQGKWPCSLFYFVSHLRTPGLPNPPIVILHPNLPAALEWGTVGFFEHVYFVKGSPSYELDLVRAGVLQAEKVVILTQGIQLDQSSGDQANDEERLMPSNAFTLDVNNVFIAATVERLLRPAKDRVIVELQQETEIQYLQPRLVFDRRIFDSEMYQRNRSATFQFAPPYIDGKAFCPAALGFLMYSSFYNCQTLAIVDQLICGGQVLETDEETHVEHSSDRLVRELDQIPVPKSYVDRTFQELFIGLLRDHGALVLGLYRTTGTNHEGLGFVYTNPIPTEVVEASDLVYILH</sequence>
<keyword evidence="11" id="KW-0407">Ion channel</keyword>
<comment type="subcellular location">
    <subcellularLocation>
        <location evidence="1">Membrane</location>
        <topology evidence="1">Multi-pass membrane protein</topology>
    </subcellularLocation>
</comment>
<keyword evidence="8 13" id="KW-1133">Transmembrane helix</keyword>
<evidence type="ECO:0000256" key="11">
    <source>
        <dbReference type="ARBA" id="ARBA00023303"/>
    </source>
</evidence>
<keyword evidence="10 13" id="KW-0472">Membrane</keyword>
<dbReference type="SUPFAM" id="SSF81324">
    <property type="entry name" value="Voltage-gated potassium channels"/>
    <property type="match status" value="1"/>
</dbReference>
<feature type="compositionally biased region" description="Basic and acidic residues" evidence="12">
    <location>
        <begin position="17"/>
        <end position="26"/>
    </location>
</feature>
<evidence type="ECO:0000256" key="8">
    <source>
        <dbReference type="ARBA" id="ARBA00022989"/>
    </source>
</evidence>
<dbReference type="InterPro" id="IPR048735">
    <property type="entry name" value="Slowpoke-like_C"/>
</dbReference>
<evidence type="ECO:0000259" key="14">
    <source>
        <dbReference type="Pfam" id="PF00520"/>
    </source>
</evidence>
<name>A0A8T0IKJ0_CERPU</name>
<evidence type="ECO:0000256" key="1">
    <source>
        <dbReference type="ARBA" id="ARBA00004141"/>
    </source>
</evidence>